<gene>
    <name evidence="1" type="ORF">AAHA92_06963</name>
</gene>
<evidence type="ECO:0000313" key="2">
    <source>
        <dbReference type="Proteomes" id="UP001567538"/>
    </source>
</evidence>
<organism evidence="1 2">
    <name type="scientific">Salvia divinorum</name>
    <name type="common">Maria pastora</name>
    <name type="synonym">Diviner's sage</name>
    <dbReference type="NCBI Taxonomy" id="28513"/>
    <lineage>
        <taxon>Eukaryota</taxon>
        <taxon>Viridiplantae</taxon>
        <taxon>Streptophyta</taxon>
        <taxon>Embryophyta</taxon>
        <taxon>Tracheophyta</taxon>
        <taxon>Spermatophyta</taxon>
        <taxon>Magnoliopsida</taxon>
        <taxon>eudicotyledons</taxon>
        <taxon>Gunneridae</taxon>
        <taxon>Pentapetalae</taxon>
        <taxon>asterids</taxon>
        <taxon>lamiids</taxon>
        <taxon>Lamiales</taxon>
        <taxon>Lamiaceae</taxon>
        <taxon>Nepetoideae</taxon>
        <taxon>Mentheae</taxon>
        <taxon>Salviinae</taxon>
        <taxon>Salvia</taxon>
        <taxon>Salvia subgen. Calosphace</taxon>
    </lineage>
</organism>
<keyword evidence="2" id="KW-1185">Reference proteome</keyword>
<dbReference type="AlphaFoldDB" id="A0ABD1IA01"/>
<dbReference type="Proteomes" id="UP001567538">
    <property type="component" value="Unassembled WGS sequence"/>
</dbReference>
<reference evidence="1 2" key="1">
    <citation type="submission" date="2024-06" db="EMBL/GenBank/DDBJ databases">
        <title>A chromosome level genome sequence of Diviner's sage (Salvia divinorum).</title>
        <authorList>
            <person name="Ford S.A."/>
            <person name="Ro D.-K."/>
            <person name="Ness R.W."/>
            <person name="Phillips M.A."/>
        </authorList>
    </citation>
    <scope>NUCLEOTIDE SEQUENCE [LARGE SCALE GENOMIC DNA]</scope>
    <source>
        <strain evidence="1">SAF-2024a</strain>
        <tissue evidence="1">Leaf</tissue>
    </source>
</reference>
<accession>A0ABD1IA01</accession>
<evidence type="ECO:0000313" key="1">
    <source>
        <dbReference type="EMBL" id="KAL1564648.1"/>
    </source>
</evidence>
<comment type="caution">
    <text evidence="1">The sequence shown here is derived from an EMBL/GenBank/DDBJ whole genome shotgun (WGS) entry which is preliminary data.</text>
</comment>
<proteinExistence type="predicted"/>
<name>A0ABD1IA01_SALDI</name>
<sequence>MGSSSIIDVSAACSDWFIIGIATASSCCCCLSMGSDVVGLKVLSKAPLNPYAPSRIRIYSFDKNWPFFDFLTGGSDFPFLVFVGR</sequence>
<protein>
    <submittedName>
        <fullName evidence="1">Uncharacterized protein</fullName>
    </submittedName>
</protein>
<dbReference type="EMBL" id="JBEAFC010000003">
    <property type="protein sequence ID" value="KAL1564648.1"/>
    <property type="molecule type" value="Genomic_DNA"/>
</dbReference>